<feature type="transmembrane region" description="Helical" evidence="2">
    <location>
        <begin position="86"/>
        <end position="104"/>
    </location>
</feature>
<feature type="transmembrane region" description="Helical" evidence="2">
    <location>
        <begin position="41"/>
        <end position="66"/>
    </location>
</feature>
<keyword evidence="2" id="KW-0472">Membrane</keyword>
<evidence type="ECO:0000313" key="4">
    <source>
        <dbReference type="Proteomes" id="UP000813824"/>
    </source>
</evidence>
<dbReference type="Proteomes" id="UP000813824">
    <property type="component" value="Unassembled WGS sequence"/>
</dbReference>
<dbReference type="AlphaFoldDB" id="A0A8K0UJ32"/>
<name>A0A8K0UJ32_9AGAR</name>
<comment type="caution">
    <text evidence="3">The sequence shown here is derived from an EMBL/GenBank/DDBJ whole genome shotgun (WGS) entry which is preliminary data.</text>
</comment>
<keyword evidence="2" id="KW-0812">Transmembrane</keyword>
<evidence type="ECO:0000256" key="1">
    <source>
        <dbReference type="SAM" id="MobiDB-lite"/>
    </source>
</evidence>
<protein>
    <submittedName>
        <fullName evidence="3">Uncharacterized protein</fullName>
    </submittedName>
</protein>
<evidence type="ECO:0000313" key="3">
    <source>
        <dbReference type="EMBL" id="KAH8093968.1"/>
    </source>
</evidence>
<dbReference type="OrthoDB" id="2992074at2759"/>
<dbReference type="EMBL" id="JAEVFJ010000027">
    <property type="protein sequence ID" value="KAH8093968.1"/>
    <property type="molecule type" value="Genomic_DNA"/>
</dbReference>
<keyword evidence="4" id="KW-1185">Reference proteome</keyword>
<proteinExistence type="predicted"/>
<reference evidence="3" key="1">
    <citation type="journal article" date="2021" name="New Phytol.">
        <title>Evolutionary innovations through gain and loss of genes in the ectomycorrhizal Boletales.</title>
        <authorList>
            <person name="Wu G."/>
            <person name="Miyauchi S."/>
            <person name="Morin E."/>
            <person name="Kuo A."/>
            <person name="Drula E."/>
            <person name="Varga T."/>
            <person name="Kohler A."/>
            <person name="Feng B."/>
            <person name="Cao Y."/>
            <person name="Lipzen A."/>
            <person name="Daum C."/>
            <person name="Hundley H."/>
            <person name="Pangilinan J."/>
            <person name="Johnson J."/>
            <person name="Barry K."/>
            <person name="LaButti K."/>
            <person name="Ng V."/>
            <person name="Ahrendt S."/>
            <person name="Min B."/>
            <person name="Choi I.G."/>
            <person name="Park H."/>
            <person name="Plett J.M."/>
            <person name="Magnuson J."/>
            <person name="Spatafora J.W."/>
            <person name="Nagy L.G."/>
            <person name="Henrissat B."/>
            <person name="Grigoriev I.V."/>
            <person name="Yang Z.L."/>
            <person name="Xu J."/>
            <person name="Martin F.M."/>
        </authorList>
    </citation>
    <scope>NUCLEOTIDE SEQUENCE</scope>
    <source>
        <strain evidence="3">KKN 215</strain>
    </source>
</reference>
<organism evidence="3 4">
    <name type="scientific">Cristinia sonorae</name>
    <dbReference type="NCBI Taxonomy" id="1940300"/>
    <lineage>
        <taxon>Eukaryota</taxon>
        <taxon>Fungi</taxon>
        <taxon>Dikarya</taxon>
        <taxon>Basidiomycota</taxon>
        <taxon>Agaricomycotina</taxon>
        <taxon>Agaricomycetes</taxon>
        <taxon>Agaricomycetidae</taxon>
        <taxon>Agaricales</taxon>
        <taxon>Pleurotineae</taxon>
        <taxon>Stephanosporaceae</taxon>
        <taxon>Cristinia</taxon>
    </lineage>
</organism>
<accession>A0A8K0UJ32</accession>
<sequence>MEPFKKTRFIIYSHLLFVAVCEFVFALMVPLLGGFPELDQFLLIYGFTAMTLAILQMIWIAVLLAFNNRPNSMSILSRTSTHVYSFVVLSAVSAALFFPFLYPLRTQCDMNRHSDGLAGIWCAMLVLELVCCATLAILAASTALLIYRTALNMPVPLKHANITQLDRVHASPSQAAEEGRNGGDTDSFTSRTVVESDAGSIKKGRK</sequence>
<feature type="transmembrane region" description="Helical" evidence="2">
    <location>
        <begin position="116"/>
        <end position="147"/>
    </location>
</feature>
<feature type="transmembrane region" description="Helical" evidence="2">
    <location>
        <begin position="12"/>
        <end position="35"/>
    </location>
</feature>
<feature type="compositionally biased region" description="Polar residues" evidence="1">
    <location>
        <begin position="184"/>
        <end position="193"/>
    </location>
</feature>
<gene>
    <name evidence="3" type="ORF">BXZ70DRAFT_1010290</name>
</gene>
<feature type="region of interest" description="Disordered" evidence="1">
    <location>
        <begin position="171"/>
        <end position="206"/>
    </location>
</feature>
<keyword evidence="2" id="KW-1133">Transmembrane helix</keyword>
<evidence type="ECO:0000256" key="2">
    <source>
        <dbReference type="SAM" id="Phobius"/>
    </source>
</evidence>